<dbReference type="EMBL" id="LAZR01016474">
    <property type="protein sequence ID" value="KKM04337.1"/>
    <property type="molecule type" value="Genomic_DNA"/>
</dbReference>
<evidence type="ECO:0000313" key="1">
    <source>
        <dbReference type="EMBL" id="KKM04337.1"/>
    </source>
</evidence>
<gene>
    <name evidence="1" type="ORF">LCGC14_1765260</name>
</gene>
<proteinExistence type="predicted"/>
<protein>
    <submittedName>
        <fullName evidence="1">Uncharacterized protein</fullName>
    </submittedName>
</protein>
<dbReference type="AlphaFoldDB" id="A0A0F9HMC9"/>
<accession>A0A0F9HMC9</accession>
<reference evidence="1" key="1">
    <citation type="journal article" date="2015" name="Nature">
        <title>Complex archaea that bridge the gap between prokaryotes and eukaryotes.</title>
        <authorList>
            <person name="Spang A."/>
            <person name="Saw J.H."/>
            <person name="Jorgensen S.L."/>
            <person name="Zaremba-Niedzwiedzka K."/>
            <person name="Martijn J."/>
            <person name="Lind A.E."/>
            <person name="van Eijk R."/>
            <person name="Schleper C."/>
            <person name="Guy L."/>
            <person name="Ettema T.J."/>
        </authorList>
    </citation>
    <scope>NUCLEOTIDE SEQUENCE</scope>
</reference>
<organism evidence="1">
    <name type="scientific">marine sediment metagenome</name>
    <dbReference type="NCBI Taxonomy" id="412755"/>
    <lineage>
        <taxon>unclassified sequences</taxon>
        <taxon>metagenomes</taxon>
        <taxon>ecological metagenomes</taxon>
    </lineage>
</organism>
<sequence length="188" mass="21828">MKKKLICIIILNLILLMMSFKSLSKYDYKNEPKYVHLADNIINKTANELKNEKRLHLIGHGGSLMYDVKKLGISFVSIDEITIEEGRKLIQYCAQKFLSNINSNEQIRPYLNTVPFEAKDIDVAISFKERDMGKNHSIDFISMHYGKIVYDISDKEETLKTVHEETYDEALKIVESEKFNKEIKSTSE</sequence>
<comment type="caution">
    <text evidence="1">The sequence shown here is derived from an EMBL/GenBank/DDBJ whole genome shotgun (WGS) entry which is preliminary data.</text>
</comment>
<name>A0A0F9HMC9_9ZZZZ</name>